<keyword evidence="1" id="KW-0472">Membrane</keyword>
<gene>
    <name evidence="2" type="ORF">MetMK1DRAFT_00022590</name>
</gene>
<dbReference type="AlphaFoldDB" id="H2C6R8"/>
<evidence type="ECO:0000313" key="3">
    <source>
        <dbReference type="Proteomes" id="UP000003980"/>
    </source>
</evidence>
<proteinExistence type="predicted"/>
<accession>H2C6R8</accession>
<protein>
    <submittedName>
        <fullName evidence="2">Uncharacterized protein</fullName>
    </submittedName>
</protein>
<keyword evidence="1" id="KW-0812">Transmembrane</keyword>
<dbReference type="eggNOG" id="arCOG12537">
    <property type="taxonomic scope" value="Archaea"/>
</dbReference>
<sequence length="54" mass="5956">MFDLSTIQAIMIASVVVLIGSVVYLTFTDVLVPLPAKKESVRGERRKRGVTHGR</sequence>
<dbReference type="Proteomes" id="UP000003980">
    <property type="component" value="Unassembled WGS sequence"/>
</dbReference>
<dbReference type="STRING" id="671065.MetMK1DRAFT_00022590"/>
<dbReference type="HOGENOM" id="CLU_3039032_0_0_2"/>
<evidence type="ECO:0000256" key="1">
    <source>
        <dbReference type="SAM" id="Phobius"/>
    </source>
</evidence>
<name>H2C6R8_9CREN</name>
<dbReference type="EMBL" id="JH597768">
    <property type="protein sequence ID" value="EHP69495.1"/>
    <property type="molecule type" value="Genomic_DNA"/>
</dbReference>
<evidence type="ECO:0000313" key="2">
    <source>
        <dbReference type="EMBL" id="EHP69495.1"/>
    </source>
</evidence>
<reference evidence="2 3" key="1">
    <citation type="submission" date="2012-01" db="EMBL/GenBank/DDBJ databases">
        <title>Improved High-Quality Draft sequence of Metallosphaera yellowstonensis MK1.</title>
        <authorList>
            <consortium name="US DOE Joint Genome Institute"/>
            <person name="Lucas S."/>
            <person name="Han J."/>
            <person name="Cheng J.-F."/>
            <person name="Goodwin L."/>
            <person name="Pitluck S."/>
            <person name="Peters L."/>
            <person name="Teshima H."/>
            <person name="Detter J.C."/>
            <person name="Han C."/>
            <person name="Tapia R."/>
            <person name="Land M."/>
            <person name="Hauser L."/>
            <person name="Kyrpides N."/>
            <person name="Kozubal M."/>
            <person name="Macur R.E."/>
            <person name="Jay Z."/>
            <person name="Inskeep W."/>
            <person name="Woyke T."/>
        </authorList>
    </citation>
    <scope>NUCLEOTIDE SEQUENCE [LARGE SCALE GENOMIC DNA]</scope>
    <source>
        <strain evidence="2 3">MK1</strain>
    </source>
</reference>
<keyword evidence="3" id="KW-1185">Reference proteome</keyword>
<keyword evidence="1" id="KW-1133">Transmembrane helix</keyword>
<dbReference type="RefSeq" id="WP_009073614.1">
    <property type="nucleotide sequence ID" value="NZ_JH597768.1"/>
</dbReference>
<organism evidence="2 3">
    <name type="scientific">Metallosphaera yellowstonensis MK1</name>
    <dbReference type="NCBI Taxonomy" id="671065"/>
    <lineage>
        <taxon>Archaea</taxon>
        <taxon>Thermoproteota</taxon>
        <taxon>Thermoprotei</taxon>
        <taxon>Sulfolobales</taxon>
        <taxon>Sulfolobaceae</taxon>
        <taxon>Metallosphaera</taxon>
    </lineage>
</organism>
<feature type="transmembrane region" description="Helical" evidence="1">
    <location>
        <begin position="6"/>
        <end position="32"/>
    </location>
</feature>